<dbReference type="AlphaFoldDB" id="A0A816YL23"/>
<organism evidence="1 2">
    <name type="scientific">Rotaria magnacalcarata</name>
    <dbReference type="NCBI Taxonomy" id="392030"/>
    <lineage>
        <taxon>Eukaryota</taxon>
        <taxon>Metazoa</taxon>
        <taxon>Spiralia</taxon>
        <taxon>Gnathifera</taxon>
        <taxon>Rotifera</taxon>
        <taxon>Eurotatoria</taxon>
        <taxon>Bdelloidea</taxon>
        <taxon>Philodinida</taxon>
        <taxon>Philodinidae</taxon>
        <taxon>Rotaria</taxon>
    </lineage>
</organism>
<accession>A0A816YL23</accession>
<dbReference type="EMBL" id="CAJNRF010014562">
    <property type="protein sequence ID" value="CAF2158023.1"/>
    <property type="molecule type" value="Genomic_DNA"/>
</dbReference>
<gene>
    <name evidence="1" type="ORF">WKI299_LOCUS31778</name>
</gene>
<proteinExistence type="predicted"/>
<comment type="caution">
    <text evidence="1">The sequence shown here is derived from an EMBL/GenBank/DDBJ whole genome shotgun (WGS) entry which is preliminary data.</text>
</comment>
<reference evidence="1" key="1">
    <citation type="submission" date="2021-02" db="EMBL/GenBank/DDBJ databases">
        <authorList>
            <person name="Nowell W R."/>
        </authorList>
    </citation>
    <scope>NUCLEOTIDE SEQUENCE</scope>
</reference>
<evidence type="ECO:0000313" key="1">
    <source>
        <dbReference type="EMBL" id="CAF2158023.1"/>
    </source>
</evidence>
<sequence>ETIDKNSITIIDIVIGLHRGTYCYLTSKLIQLQQKWDDDHDPTKHIEKNRHRLWTFFSNIVLGIRNIKLFELELANQLNNTWKEGFFEILIQDRKTDVAKQQWIRNSDILLDYIDNEKLKVLNESEDGSLGNIKQLLMELKSGSSFYEKCVNKLTQKEVNKSVDRIWNFFNESLIHAIEEAGKQAKDSPKNCLDAFLKTLHEKNLPSSIKSRLPLTTNAYGSVDDQPRHILDSVVDKLKSVVPNLTSPTLLLQGNESTEILKGIREDAPNNEAKPRCNHACRLCGAPCFKHAGHSDYHDFYHQPAGLMGSRWNGTNLIAHETCHEHHTRKDQFFLHDDQKWHGYDEFPALFNYSVPAYPSRGIHISEYLMHKYHEEIAEFYGIKPNPPVPAAYCEHTLNSIKEDIRKNVPQEI</sequence>
<feature type="non-terminal residue" evidence="1">
    <location>
        <position position="1"/>
    </location>
</feature>
<evidence type="ECO:0000313" key="2">
    <source>
        <dbReference type="Proteomes" id="UP000663856"/>
    </source>
</evidence>
<protein>
    <submittedName>
        <fullName evidence="1">Uncharacterized protein</fullName>
    </submittedName>
</protein>
<name>A0A816YL23_9BILA</name>
<dbReference type="Proteomes" id="UP000663856">
    <property type="component" value="Unassembled WGS sequence"/>
</dbReference>